<keyword evidence="1" id="KW-0808">Transferase</keyword>
<dbReference type="Gene3D" id="3.40.50.150">
    <property type="entry name" value="Vaccinia Virus protein VP39"/>
    <property type="match status" value="1"/>
</dbReference>
<evidence type="ECO:0000313" key="2">
    <source>
        <dbReference type="Proteomes" id="UP001596004"/>
    </source>
</evidence>
<organism evidence="1 2">
    <name type="scientific">Sphaerisporangium dianthi</name>
    <dbReference type="NCBI Taxonomy" id="1436120"/>
    <lineage>
        <taxon>Bacteria</taxon>
        <taxon>Bacillati</taxon>
        <taxon>Actinomycetota</taxon>
        <taxon>Actinomycetes</taxon>
        <taxon>Streptosporangiales</taxon>
        <taxon>Streptosporangiaceae</taxon>
        <taxon>Sphaerisporangium</taxon>
    </lineage>
</organism>
<dbReference type="EMBL" id="JBHSFP010000005">
    <property type="protein sequence ID" value="MFC4531084.1"/>
    <property type="molecule type" value="Genomic_DNA"/>
</dbReference>
<comment type="caution">
    <text evidence="1">The sequence shown here is derived from an EMBL/GenBank/DDBJ whole genome shotgun (WGS) entry which is preliminary data.</text>
</comment>
<sequence>MDGNSVEQLAGYAENGELNLGYVVDLYRKYADDLRAVRVEQHALRAANPGVATKLDDLEAEITYLMVREHRPEVVVEIGSLDGWSTTWLLRALRDNGEGHLHTYDLIDNARRNVPEDLAAGRWTFVHGDAREMLADHDHAIDYLFVDAAHTRSFARWYVNELFPTVPPGVPVSVHDVFHTRRPWPFSEGRVVLSWLAERGIGYFTASRAAAPEVNRGLAKLKETLDLSEAVHTGRNDPMLCFYMR</sequence>
<dbReference type="GO" id="GO:0032259">
    <property type="term" value="P:methylation"/>
    <property type="evidence" value="ECO:0007669"/>
    <property type="project" value="UniProtKB-KW"/>
</dbReference>
<dbReference type="Pfam" id="PF13578">
    <property type="entry name" value="Methyltransf_24"/>
    <property type="match status" value="1"/>
</dbReference>
<evidence type="ECO:0000313" key="1">
    <source>
        <dbReference type="EMBL" id="MFC4531084.1"/>
    </source>
</evidence>
<dbReference type="RefSeq" id="WP_380839392.1">
    <property type="nucleotide sequence ID" value="NZ_JBHSFP010000005.1"/>
</dbReference>
<dbReference type="EC" id="2.1.1.-" evidence="1"/>
<name>A0ABV9CD78_9ACTN</name>
<proteinExistence type="predicted"/>
<dbReference type="Proteomes" id="UP001596004">
    <property type="component" value="Unassembled WGS sequence"/>
</dbReference>
<dbReference type="InterPro" id="IPR029063">
    <property type="entry name" value="SAM-dependent_MTases_sf"/>
</dbReference>
<keyword evidence="1" id="KW-0489">Methyltransferase</keyword>
<gene>
    <name evidence="1" type="ORF">ACFO60_09955</name>
</gene>
<keyword evidence="2" id="KW-1185">Reference proteome</keyword>
<accession>A0ABV9CD78</accession>
<dbReference type="SUPFAM" id="SSF53335">
    <property type="entry name" value="S-adenosyl-L-methionine-dependent methyltransferases"/>
    <property type="match status" value="1"/>
</dbReference>
<reference evidence="2" key="1">
    <citation type="journal article" date="2019" name="Int. J. Syst. Evol. Microbiol.">
        <title>The Global Catalogue of Microorganisms (GCM) 10K type strain sequencing project: providing services to taxonomists for standard genome sequencing and annotation.</title>
        <authorList>
            <consortium name="The Broad Institute Genomics Platform"/>
            <consortium name="The Broad Institute Genome Sequencing Center for Infectious Disease"/>
            <person name="Wu L."/>
            <person name="Ma J."/>
        </authorList>
    </citation>
    <scope>NUCLEOTIDE SEQUENCE [LARGE SCALE GENOMIC DNA]</scope>
    <source>
        <strain evidence="2">CGMCC 4.7132</strain>
    </source>
</reference>
<dbReference type="GO" id="GO:0008168">
    <property type="term" value="F:methyltransferase activity"/>
    <property type="evidence" value="ECO:0007669"/>
    <property type="project" value="UniProtKB-KW"/>
</dbReference>
<protein>
    <submittedName>
        <fullName evidence="1">Class I SAM-dependent methyltransferase</fullName>
        <ecNumber evidence="1">2.1.1.-</ecNumber>
    </submittedName>
</protein>